<dbReference type="EMBL" id="RBXN01000006">
    <property type="protein sequence ID" value="RKT50958.1"/>
    <property type="molecule type" value="Genomic_DNA"/>
</dbReference>
<feature type="domain" description="ABC3 transporter permease C-terminal" evidence="8">
    <location>
        <begin position="288"/>
        <end position="410"/>
    </location>
</feature>
<evidence type="ECO:0000313" key="10">
    <source>
        <dbReference type="EMBL" id="RKT50958.1"/>
    </source>
</evidence>
<organism evidence="10 11">
    <name type="scientific">Coprobacter fastidiosus NSB1 = JCM 33896</name>
    <dbReference type="NCBI Taxonomy" id="1349822"/>
    <lineage>
        <taxon>Bacteria</taxon>
        <taxon>Pseudomonadati</taxon>
        <taxon>Bacteroidota</taxon>
        <taxon>Bacteroidia</taxon>
        <taxon>Bacteroidales</taxon>
        <taxon>Barnesiellaceae</taxon>
        <taxon>Coprobacter</taxon>
    </lineage>
</organism>
<evidence type="ECO:0000256" key="6">
    <source>
        <dbReference type="ARBA" id="ARBA00038076"/>
    </source>
</evidence>
<dbReference type="OrthoDB" id="9770036at2"/>
<comment type="caution">
    <text evidence="10">The sequence shown here is derived from an EMBL/GenBank/DDBJ whole genome shotgun (WGS) entry which is preliminary data.</text>
</comment>
<evidence type="ECO:0000259" key="8">
    <source>
        <dbReference type="Pfam" id="PF02687"/>
    </source>
</evidence>
<reference evidence="10 11" key="1">
    <citation type="submission" date="2018-10" db="EMBL/GenBank/DDBJ databases">
        <title>Genomic Encyclopedia of Archaeal and Bacterial Type Strains, Phase II (KMG-II): from individual species to whole genera.</title>
        <authorList>
            <person name="Goeker M."/>
        </authorList>
    </citation>
    <scope>NUCLEOTIDE SEQUENCE [LARGE SCALE GENOMIC DNA]</scope>
    <source>
        <strain evidence="10 11">NSB1</strain>
    </source>
</reference>
<dbReference type="Pfam" id="PF02687">
    <property type="entry name" value="FtsX"/>
    <property type="match status" value="1"/>
</dbReference>
<dbReference type="Proteomes" id="UP000269493">
    <property type="component" value="Unassembled WGS sequence"/>
</dbReference>
<evidence type="ECO:0000259" key="9">
    <source>
        <dbReference type="Pfam" id="PF12704"/>
    </source>
</evidence>
<dbReference type="GeneID" id="92929587"/>
<feature type="transmembrane region" description="Helical" evidence="7">
    <location>
        <begin position="21"/>
        <end position="40"/>
    </location>
</feature>
<evidence type="ECO:0000256" key="4">
    <source>
        <dbReference type="ARBA" id="ARBA00022989"/>
    </source>
</evidence>
<feature type="domain" description="MacB-like periplasmic core" evidence="9">
    <location>
        <begin position="21"/>
        <end position="247"/>
    </location>
</feature>
<feature type="transmembrane region" description="Helical" evidence="7">
    <location>
        <begin position="284"/>
        <end position="309"/>
    </location>
</feature>
<evidence type="ECO:0000313" key="11">
    <source>
        <dbReference type="Proteomes" id="UP000269493"/>
    </source>
</evidence>
<comment type="subcellular location">
    <subcellularLocation>
        <location evidence="1">Cell membrane</location>
        <topology evidence="1">Multi-pass membrane protein</topology>
    </subcellularLocation>
</comment>
<keyword evidence="5 7" id="KW-0472">Membrane</keyword>
<dbReference type="Pfam" id="PF12704">
    <property type="entry name" value="MacB_PCD"/>
    <property type="match status" value="1"/>
</dbReference>
<feature type="transmembrane region" description="Helical" evidence="7">
    <location>
        <begin position="379"/>
        <end position="402"/>
    </location>
</feature>
<gene>
    <name evidence="10" type="ORF">BC742_1918</name>
</gene>
<dbReference type="PANTHER" id="PTHR30572:SF4">
    <property type="entry name" value="ABC TRANSPORTER PERMEASE YTRF"/>
    <property type="match status" value="1"/>
</dbReference>
<evidence type="ECO:0000256" key="2">
    <source>
        <dbReference type="ARBA" id="ARBA00022475"/>
    </source>
</evidence>
<keyword evidence="4 7" id="KW-1133">Transmembrane helix</keyword>
<evidence type="ECO:0000256" key="5">
    <source>
        <dbReference type="ARBA" id="ARBA00023136"/>
    </source>
</evidence>
<keyword evidence="2" id="KW-1003">Cell membrane</keyword>
<proteinExistence type="inferred from homology"/>
<feature type="transmembrane region" description="Helical" evidence="7">
    <location>
        <begin position="337"/>
        <end position="359"/>
    </location>
</feature>
<evidence type="ECO:0000256" key="1">
    <source>
        <dbReference type="ARBA" id="ARBA00004651"/>
    </source>
</evidence>
<dbReference type="PANTHER" id="PTHR30572">
    <property type="entry name" value="MEMBRANE COMPONENT OF TRANSPORTER-RELATED"/>
    <property type="match status" value="1"/>
</dbReference>
<dbReference type="GO" id="GO:0022857">
    <property type="term" value="F:transmembrane transporter activity"/>
    <property type="evidence" value="ECO:0007669"/>
    <property type="project" value="TreeGrafter"/>
</dbReference>
<protein>
    <submittedName>
        <fullName evidence="10">Putative ABC transport system permease protein</fullName>
    </submittedName>
</protein>
<keyword evidence="3 7" id="KW-0812">Transmembrane</keyword>
<dbReference type="InterPro" id="IPR003838">
    <property type="entry name" value="ABC3_permease_C"/>
</dbReference>
<sequence>MFDKDRWQEIWLTITRNKIRSLLTAFGVFWGIFMLVLMSGSGNGLEEGIISGVKNFPKNSCYFFSERTSKAYAGFAKGRNWSIHTSDVEVLRGRFPEIERISAIMFEWNEKNTLRNNKYGAYMVKGLSPDYLFIEPQRMLYGRYINEVDIRERRKVCVIGEQVYQEMFMPGENPLGKLLQINGVAYRVVGVNIPVTKIQIGGRSEASIILPFSTMQQSYNRGDKIDCVALSVNEKFSVSALEEEMKNVVKKHNRISPDDLQAVGSINVEKEFKMFYSLFGGINILIWIVGIGTLLAGAVGVSNIMLVTVRERTKEIGIRRALGACPRSILMQIMSESLILTLLAGFFGLFMGVALLYVVDIFMQNMLQSGEQIFFAPPQISFATAVSASIVLIVTGLLAGCLPAWRALQIKAIDAIREE</sequence>
<dbReference type="RefSeq" id="WP_022600322.1">
    <property type="nucleotide sequence ID" value="NZ_KI440782.1"/>
</dbReference>
<comment type="similarity">
    <text evidence="6">Belongs to the ABC-4 integral membrane protein family.</text>
</comment>
<dbReference type="InterPro" id="IPR050250">
    <property type="entry name" value="Macrolide_Exporter_MacB"/>
</dbReference>
<dbReference type="GO" id="GO:0005886">
    <property type="term" value="C:plasma membrane"/>
    <property type="evidence" value="ECO:0007669"/>
    <property type="project" value="UniProtKB-SubCell"/>
</dbReference>
<dbReference type="AlphaFoldDB" id="A0A495VTF9"/>
<keyword evidence="11" id="KW-1185">Reference proteome</keyword>
<accession>A0A495VTF9</accession>
<evidence type="ECO:0000256" key="7">
    <source>
        <dbReference type="SAM" id="Phobius"/>
    </source>
</evidence>
<dbReference type="InterPro" id="IPR025857">
    <property type="entry name" value="MacB_PCD"/>
</dbReference>
<evidence type="ECO:0000256" key="3">
    <source>
        <dbReference type="ARBA" id="ARBA00022692"/>
    </source>
</evidence>
<name>A0A495VTF9_9BACT</name>